<dbReference type="AlphaFoldDB" id="A0AAV2AFZ3"/>
<evidence type="ECO:0000313" key="1">
    <source>
        <dbReference type="EMBL" id="CAL1282877.1"/>
    </source>
</evidence>
<organism evidence="1 2">
    <name type="scientific">Larinioides sclopetarius</name>
    <dbReference type="NCBI Taxonomy" id="280406"/>
    <lineage>
        <taxon>Eukaryota</taxon>
        <taxon>Metazoa</taxon>
        <taxon>Ecdysozoa</taxon>
        <taxon>Arthropoda</taxon>
        <taxon>Chelicerata</taxon>
        <taxon>Arachnida</taxon>
        <taxon>Araneae</taxon>
        <taxon>Araneomorphae</taxon>
        <taxon>Entelegynae</taxon>
        <taxon>Araneoidea</taxon>
        <taxon>Araneidae</taxon>
        <taxon>Larinioides</taxon>
    </lineage>
</organism>
<comment type="caution">
    <text evidence="1">The sequence shown here is derived from an EMBL/GenBank/DDBJ whole genome shotgun (WGS) entry which is preliminary data.</text>
</comment>
<feature type="non-terminal residue" evidence="1">
    <location>
        <position position="96"/>
    </location>
</feature>
<evidence type="ECO:0000313" key="2">
    <source>
        <dbReference type="Proteomes" id="UP001497382"/>
    </source>
</evidence>
<name>A0AAV2AFZ3_9ARAC</name>
<keyword evidence="2" id="KW-1185">Reference proteome</keyword>
<dbReference type="Proteomes" id="UP001497382">
    <property type="component" value="Unassembled WGS sequence"/>
</dbReference>
<gene>
    <name evidence="1" type="ORF">LARSCL_LOCUS12289</name>
</gene>
<sequence>MISIATSEALNENNLQRGGKSINWVWNNDNLRNPDIQRRRRYLIDESSNPWWNDMKTIWDPTDGATATTNPLSPEEDIYFSGRGGHSSTFSDLQSL</sequence>
<dbReference type="EMBL" id="CAXIEN010000161">
    <property type="protein sequence ID" value="CAL1282877.1"/>
    <property type="molecule type" value="Genomic_DNA"/>
</dbReference>
<proteinExistence type="predicted"/>
<protein>
    <submittedName>
        <fullName evidence="1">Uncharacterized protein</fullName>
    </submittedName>
</protein>
<reference evidence="1 2" key="1">
    <citation type="submission" date="2024-04" db="EMBL/GenBank/DDBJ databases">
        <authorList>
            <person name="Rising A."/>
            <person name="Reimegard J."/>
            <person name="Sonavane S."/>
            <person name="Akerstrom W."/>
            <person name="Nylinder S."/>
            <person name="Hedman E."/>
            <person name="Kallberg Y."/>
        </authorList>
    </citation>
    <scope>NUCLEOTIDE SEQUENCE [LARGE SCALE GENOMIC DNA]</scope>
</reference>
<accession>A0AAV2AFZ3</accession>